<protein>
    <recommendedName>
        <fullName evidence="6">Prepilin-type cleavage/methylation domain-containing protein</fullName>
    </recommendedName>
</protein>
<keyword evidence="5" id="KW-1185">Reference proteome</keyword>
<dbReference type="InterPro" id="IPR012902">
    <property type="entry name" value="N_methyl_site"/>
</dbReference>
<dbReference type="NCBIfam" id="TIGR02532">
    <property type="entry name" value="IV_pilin_GFxxxE"/>
    <property type="match status" value="1"/>
</dbReference>
<evidence type="ECO:0000313" key="5">
    <source>
        <dbReference type="Proteomes" id="UP000216498"/>
    </source>
</evidence>
<evidence type="ECO:0008006" key="6">
    <source>
        <dbReference type="Google" id="ProtNLM"/>
    </source>
</evidence>
<evidence type="ECO:0000256" key="3">
    <source>
        <dbReference type="SAM" id="Phobius"/>
    </source>
</evidence>
<organism evidence="4 5">
    <name type="scientific">Virgibacillus indicus</name>
    <dbReference type="NCBI Taxonomy" id="2024554"/>
    <lineage>
        <taxon>Bacteria</taxon>
        <taxon>Bacillati</taxon>
        <taxon>Bacillota</taxon>
        <taxon>Bacilli</taxon>
        <taxon>Bacillales</taxon>
        <taxon>Bacillaceae</taxon>
        <taxon>Virgibacillus</taxon>
    </lineage>
</organism>
<keyword evidence="3" id="KW-0812">Transmembrane</keyword>
<dbReference type="AlphaFoldDB" id="A0A265ND69"/>
<feature type="transmembrane region" description="Helical" evidence="3">
    <location>
        <begin position="13"/>
        <end position="35"/>
    </location>
</feature>
<reference evidence="4 5" key="1">
    <citation type="submission" date="2017-08" db="EMBL/GenBank/DDBJ databases">
        <title>Virgibacillus indicus sp. nov. and Virgibacillus profoundi sp. nov, two moderately halophilic bacteria isolated from marine sediment by using the Microfluidic Streak Plate.</title>
        <authorList>
            <person name="Xu B."/>
            <person name="Hu B."/>
            <person name="Wang J."/>
            <person name="Zhu Y."/>
            <person name="Huang L."/>
            <person name="Du W."/>
            <person name="Huang Y."/>
        </authorList>
    </citation>
    <scope>NUCLEOTIDE SEQUENCE [LARGE SCALE GENOMIC DNA]</scope>
    <source>
        <strain evidence="4 5">IO3-P2-C2</strain>
    </source>
</reference>
<name>A0A265ND69_9BACI</name>
<dbReference type="Pfam" id="PF07963">
    <property type="entry name" value="N_methyl"/>
    <property type="match status" value="1"/>
</dbReference>
<dbReference type="GO" id="GO:0030420">
    <property type="term" value="P:establishment of competence for transformation"/>
    <property type="evidence" value="ECO:0007669"/>
    <property type="project" value="UniProtKB-KW"/>
</dbReference>
<evidence type="ECO:0000256" key="1">
    <source>
        <dbReference type="ARBA" id="ARBA00004241"/>
    </source>
</evidence>
<sequence length="114" mass="13171">MLQNNKGFTLIEVLIALSVLLSAVSVIIPTITLLHQEKHVLSDRRAIAFHLHDEMQPFLWEGTNSSSALFYEKIQNKQVTFQFLTENEYIKGCASWKNVKEIKETYCLYGLPQR</sequence>
<dbReference type="OrthoDB" id="2970140at2"/>
<comment type="caution">
    <text evidence="4">The sequence shown here is derived from an EMBL/GenBank/DDBJ whole genome shotgun (WGS) entry which is preliminary data.</text>
</comment>
<keyword evidence="3" id="KW-1133">Transmembrane helix</keyword>
<evidence type="ECO:0000313" key="4">
    <source>
        <dbReference type="EMBL" id="OZU89978.1"/>
    </source>
</evidence>
<keyword evidence="3" id="KW-0472">Membrane</keyword>
<dbReference type="GO" id="GO:0009986">
    <property type="term" value="C:cell surface"/>
    <property type="evidence" value="ECO:0007669"/>
    <property type="project" value="UniProtKB-SubCell"/>
</dbReference>
<proteinExistence type="predicted"/>
<dbReference type="EMBL" id="NPMS01000001">
    <property type="protein sequence ID" value="OZU89978.1"/>
    <property type="molecule type" value="Genomic_DNA"/>
</dbReference>
<keyword evidence="2" id="KW-0178">Competence</keyword>
<evidence type="ECO:0000256" key="2">
    <source>
        <dbReference type="ARBA" id="ARBA00023287"/>
    </source>
</evidence>
<gene>
    <name evidence="4" type="ORF">CIL03_02255</name>
</gene>
<dbReference type="PROSITE" id="PS00409">
    <property type="entry name" value="PROKAR_NTER_METHYL"/>
    <property type="match status" value="1"/>
</dbReference>
<accession>A0A265ND69</accession>
<dbReference type="Proteomes" id="UP000216498">
    <property type="component" value="Unassembled WGS sequence"/>
</dbReference>
<comment type="subcellular location">
    <subcellularLocation>
        <location evidence="1">Cell surface</location>
    </subcellularLocation>
</comment>